<feature type="domain" description="Chaplin" evidence="13">
    <location>
        <begin position="177"/>
        <end position="217"/>
    </location>
</feature>
<evidence type="ECO:0000256" key="7">
    <source>
        <dbReference type="ARBA" id="ARBA00023088"/>
    </source>
</evidence>
<keyword evidence="10" id="KW-0812">Transmembrane</keyword>
<dbReference type="EMBL" id="JBHTEC010000001">
    <property type="protein sequence ID" value="MFD0284310.1"/>
    <property type="molecule type" value="Genomic_DNA"/>
</dbReference>
<dbReference type="Pfam" id="PF03777">
    <property type="entry name" value="ChpA-C"/>
    <property type="match status" value="3"/>
</dbReference>
<evidence type="ECO:0000256" key="3">
    <source>
        <dbReference type="ARBA" id="ARBA00022525"/>
    </source>
</evidence>
<keyword evidence="4 11" id="KW-0732">Signal</keyword>
<evidence type="ECO:0000256" key="10">
    <source>
        <dbReference type="SAM" id="Phobius"/>
    </source>
</evidence>
<gene>
    <name evidence="14" type="ORF">ACFQZP_22035</name>
</gene>
<evidence type="ECO:0000313" key="14">
    <source>
        <dbReference type="EMBL" id="MFD0284310.1"/>
    </source>
</evidence>
<comment type="subcellular location">
    <subcellularLocation>
        <location evidence="1">Secreted</location>
        <location evidence="1">Cell wall</location>
    </subcellularLocation>
</comment>
<keyword evidence="10" id="KW-1133">Transmembrane helix</keyword>
<dbReference type="InterPro" id="IPR019931">
    <property type="entry name" value="LPXTG_anchor"/>
</dbReference>
<feature type="compositionally biased region" description="Pro residues" evidence="9">
    <location>
        <begin position="305"/>
        <end position="318"/>
    </location>
</feature>
<keyword evidence="5" id="KW-0130">Cell adhesion</keyword>
<feature type="region of interest" description="Disordered" evidence="9">
    <location>
        <begin position="143"/>
        <end position="186"/>
    </location>
</feature>
<feature type="compositionally biased region" description="Low complexity" evidence="9">
    <location>
        <begin position="144"/>
        <end position="169"/>
    </location>
</feature>
<keyword evidence="15" id="KW-1185">Reference proteome</keyword>
<evidence type="ECO:0000256" key="9">
    <source>
        <dbReference type="SAM" id="MobiDB-lite"/>
    </source>
</evidence>
<evidence type="ECO:0000256" key="8">
    <source>
        <dbReference type="PROSITE-ProRule" id="PRU01232"/>
    </source>
</evidence>
<evidence type="ECO:0000256" key="2">
    <source>
        <dbReference type="ARBA" id="ARBA00022512"/>
    </source>
</evidence>
<keyword evidence="2" id="KW-0134">Cell wall</keyword>
<name>A0ABW2VM53_9ACTN</name>
<comment type="caution">
    <text evidence="14">The sequence shown here is derived from an EMBL/GenBank/DDBJ whole genome shotgun (WGS) entry which is preliminary data.</text>
</comment>
<dbReference type="NCBIfam" id="TIGR01167">
    <property type="entry name" value="LPXTG_anchor"/>
    <property type="match status" value="1"/>
</dbReference>
<evidence type="ECO:0000256" key="1">
    <source>
        <dbReference type="ARBA" id="ARBA00004191"/>
    </source>
</evidence>
<feature type="domain" description="Chaplin" evidence="13">
    <location>
        <begin position="103"/>
        <end position="143"/>
    </location>
</feature>
<feature type="signal peptide" evidence="11">
    <location>
        <begin position="1"/>
        <end position="18"/>
    </location>
</feature>
<reference evidence="15" key="1">
    <citation type="journal article" date="2019" name="Int. J. Syst. Evol. Microbiol.">
        <title>The Global Catalogue of Microorganisms (GCM) 10K type strain sequencing project: providing services to taxonomists for standard genome sequencing and annotation.</title>
        <authorList>
            <consortium name="The Broad Institute Genomics Platform"/>
            <consortium name="The Broad Institute Genome Sequencing Center for Infectious Disease"/>
            <person name="Wu L."/>
            <person name="Ma J."/>
        </authorList>
    </citation>
    <scope>NUCLEOTIDE SEQUENCE [LARGE SCALE GENOMIC DNA]</scope>
    <source>
        <strain evidence="15">CGMCC 4.7198</strain>
    </source>
</reference>
<feature type="region of interest" description="Disordered" evidence="9">
    <location>
        <begin position="73"/>
        <end position="112"/>
    </location>
</feature>
<keyword evidence="3" id="KW-0964">Secreted</keyword>
<evidence type="ECO:0000256" key="5">
    <source>
        <dbReference type="ARBA" id="ARBA00022889"/>
    </source>
</evidence>
<feature type="domain" description="Chaplin" evidence="13">
    <location>
        <begin position="29"/>
        <end position="69"/>
    </location>
</feature>
<proteinExistence type="predicted"/>
<keyword evidence="6 8" id="KW-0034">Amyloid</keyword>
<evidence type="ECO:0000259" key="12">
    <source>
        <dbReference type="PROSITE" id="PS50847"/>
    </source>
</evidence>
<keyword evidence="10" id="KW-0472">Membrane</keyword>
<evidence type="ECO:0000256" key="11">
    <source>
        <dbReference type="SAM" id="SignalP"/>
    </source>
</evidence>
<feature type="compositionally biased region" description="Low complexity" evidence="9">
    <location>
        <begin position="78"/>
        <end position="100"/>
    </location>
</feature>
<feature type="chain" id="PRO_5046754028" evidence="11">
    <location>
        <begin position="19"/>
        <end position="370"/>
    </location>
</feature>
<protein>
    <submittedName>
        <fullName evidence="14">Chaplin family protein</fullName>
    </submittedName>
</protein>
<dbReference type="InterPro" id="IPR005528">
    <property type="entry name" value="ChpA-H"/>
</dbReference>
<dbReference type="Proteomes" id="UP001596957">
    <property type="component" value="Unassembled WGS sequence"/>
</dbReference>
<feature type="transmembrane region" description="Helical" evidence="10">
    <location>
        <begin position="342"/>
        <end position="361"/>
    </location>
</feature>
<sequence length="370" mass="35607">MATAATGILFLYATPGFADSNANGAATDSPGVASGNNVQVPVHVPVNACGNTVNVIAALNPAFGNSCANSASSSPLQGAPSVSPGDDDSSGSGSSAHGVAYDSPGVLSGNTAQTPVDVPVNACGNTVNVIAALNPAFGNSCANSSSSSPLQGAPSVSPGDDDSPGSGSSAHGVAYDSPGVLSGNTAQTPVDVPVNACGNAVGVIGVLNPAFGNQCANEAPSTTPLTVPPVVVPPAAPLPDSPVVVPPAAPLPDSPVVVPPAAPLPDCPVVVPPAAPLPDSPVVVPPAAPLPDSPVVVPPRAPLPDSPVVVPPRAPLPDSPSLTGHEQPPGASPTLPHTGSEGVLAASAASVALLAGGTLLYRRGRAASRR</sequence>
<feature type="region of interest" description="Disordered" evidence="9">
    <location>
        <begin position="305"/>
        <end position="341"/>
    </location>
</feature>
<dbReference type="Pfam" id="PF00746">
    <property type="entry name" value="Gram_pos_anchor"/>
    <property type="match status" value="1"/>
</dbReference>
<evidence type="ECO:0000259" key="13">
    <source>
        <dbReference type="PROSITE" id="PS51884"/>
    </source>
</evidence>
<evidence type="ECO:0000256" key="4">
    <source>
        <dbReference type="ARBA" id="ARBA00022729"/>
    </source>
</evidence>
<keyword evidence="7" id="KW-0572">Peptidoglycan-anchor</keyword>
<organism evidence="14 15">
    <name type="scientific">Streptomyces lutosisoli</name>
    <dbReference type="NCBI Taxonomy" id="2665721"/>
    <lineage>
        <taxon>Bacteria</taxon>
        <taxon>Bacillati</taxon>
        <taxon>Actinomycetota</taxon>
        <taxon>Actinomycetes</taxon>
        <taxon>Kitasatosporales</taxon>
        <taxon>Streptomycetaceae</taxon>
        <taxon>Streptomyces</taxon>
    </lineage>
</organism>
<evidence type="ECO:0000313" key="15">
    <source>
        <dbReference type="Proteomes" id="UP001596957"/>
    </source>
</evidence>
<accession>A0ABW2VM53</accession>
<dbReference type="RefSeq" id="WP_381247368.1">
    <property type="nucleotide sequence ID" value="NZ_JBHTBI010000001.1"/>
</dbReference>
<feature type="domain" description="Gram-positive cocci surface proteins LPxTG" evidence="12">
    <location>
        <begin position="335"/>
        <end position="370"/>
    </location>
</feature>
<evidence type="ECO:0000256" key="6">
    <source>
        <dbReference type="ARBA" id="ARBA00023087"/>
    </source>
</evidence>
<dbReference type="PROSITE" id="PS51884">
    <property type="entry name" value="CHAPLIN"/>
    <property type="match status" value="3"/>
</dbReference>
<dbReference type="PROSITE" id="PS50847">
    <property type="entry name" value="GRAM_POS_ANCHORING"/>
    <property type="match status" value="1"/>
</dbReference>